<keyword evidence="4" id="KW-0472">Membrane</keyword>
<evidence type="ECO:0000313" key="7">
    <source>
        <dbReference type="Proteomes" id="UP000218831"/>
    </source>
</evidence>
<dbReference type="Proteomes" id="UP000218831">
    <property type="component" value="Unassembled WGS sequence"/>
</dbReference>
<feature type="transmembrane region" description="Helical" evidence="4">
    <location>
        <begin position="221"/>
        <end position="242"/>
    </location>
</feature>
<organism evidence="6 7">
    <name type="scientific">Fodinibius salipaludis</name>
    <dbReference type="NCBI Taxonomy" id="2032627"/>
    <lineage>
        <taxon>Bacteria</taxon>
        <taxon>Pseudomonadati</taxon>
        <taxon>Balneolota</taxon>
        <taxon>Balneolia</taxon>
        <taxon>Balneolales</taxon>
        <taxon>Balneolaceae</taxon>
        <taxon>Fodinibius</taxon>
    </lineage>
</organism>
<feature type="compositionally biased region" description="Acidic residues" evidence="3">
    <location>
        <begin position="91"/>
        <end position="101"/>
    </location>
</feature>
<evidence type="ECO:0000256" key="2">
    <source>
        <dbReference type="ARBA" id="ARBA00023125"/>
    </source>
</evidence>
<keyword evidence="4" id="KW-1133">Transmembrane helix</keyword>
<gene>
    <name evidence="6" type="ORF">CK503_03670</name>
</gene>
<evidence type="ECO:0000259" key="5">
    <source>
        <dbReference type="PROSITE" id="PS51724"/>
    </source>
</evidence>
<dbReference type="InterPro" id="IPR007730">
    <property type="entry name" value="SPOR-like_dom"/>
</dbReference>
<feature type="region of interest" description="Disordered" evidence="3">
    <location>
        <begin position="252"/>
        <end position="314"/>
    </location>
</feature>
<accession>A0A2A2GEJ0</accession>
<feature type="domain" description="SPOR" evidence="5">
    <location>
        <begin position="322"/>
        <end position="401"/>
    </location>
</feature>
<evidence type="ECO:0000313" key="6">
    <source>
        <dbReference type="EMBL" id="PAU95303.1"/>
    </source>
</evidence>
<comment type="similarity">
    <text evidence="1">Belongs to the bacterial histone-like protein family.</text>
</comment>
<dbReference type="EMBL" id="NSKE01000002">
    <property type="protein sequence ID" value="PAU95303.1"/>
    <property type="molecule type" value="Genomic_DNA"/>
</dbReference>
<dbReference type="Gene3D" id="4.10.520.10">
    <property type="entry name" value="IHF-like DNA-binding proteins"/>
    <property type="match status" value="1"/>
</dbReference>
<dbReference type="RefSeq" id="WP_095605429.1">
    <property type="nucleotide sequence ID" value="NZ_NSKE01000002.1"/>
</dbReference>
<sequence length="402" mass="44205">MTIDKEQLISLLEEKTGLEREQVEAQLSELINRIQKAAEDGKTFEVEGFGTFSMEEGRLQFEPGDTLETEINNKYAGMKPIELIGAFKEPESDEEVPDVDMTEAGSSGVDTEHDWAFDSGATESEKDEDQESETVESEPELDDKTTDDQEITDSEGIIEQDQQEAEEVFNTVFGKAGESSSVSESLETEKEEVEAQKDEADENDSEEEVVGEQNEKPRDTIGTVIVAVVVVLVVGIGGWLMYDFGFSGTGSSEIATTSPQPTETVDPVKNSDNTESEEQSDEDEEAVEPEQPSAVSTGEEGTGTETAPQQQDRYGLMGEPNQAIANGYTIVVHSLRDQQQAEQNRQQLQGAGYRALISQAQVEGTTYYRVGIGQFETVGDAQQATGDIPEQYRDNNFIKRIQ</sequence>
<feature type="compositionally biased region" description="Polar residues" evidence="3">
    <location>
        <begin position="252"/>
        <end position="263"/>
    </location>
</feature>
<keyword evidence="4" id="KW-0812">Transmembrane</keyword>
<feature type="compositionally biased region" description="Low complexity" evidence="3">
    <location>
        <begin position="289"/>
        <end position="306"/>
    </location>
</feature>
<dbReference type="Pfam" id="PF05036">
    <property type="entry name" value="SPOR"/>
    <property type="match status" value="1"/>
</dbReference>
<dbReference type="SUPFAM" id="SSF47729">
    <property type="entry name" value="IHF-like DNA-binding proteins"/>
    <property type="match status" value="1"/>
</dbReference>
<dbReference type="OrthoDB" id="1524004at2"/>
<keyword evidence="7" id="KW-1185">Reference proteome</keyword>
<evidence type="ECO:0000256" key="1">
    <source>
        <dbReference type="ARBA" id="ARBA00010529"/>
    </source>
</evidence>
<dbReference type="GO" id="GO:0003677">
    <property type="term" value="F:DNA binding"/>
    <property type="evidence" value="ECO:0007669"/>
    <property type="project" value="UniProtKB-KW"/>
</dbReference>
<protein>
    <recommendedName>
        <fullName evidence="5">SPOR domain-containing protein</fullName>
    </recommendedName>
</protein>
<dbReference type="InterPro" id="IPR000119">
    <property type="entry name" value="Hist_DNA-bd"/>
</dbReference>
<evidence type="ECO:0000256" key="3">
    <source>
        <dbReference type="SAM" id="MobiDB-lite"/>
    </source>
</evidence>
<dbReference type="PROSITE" id="PS51724">
    <property type="entry name" value="SPOR"/>
    <property type="match status" value="1"/>
</dbReference>
<reference evidence="6 7" key="1">
    <citation type="submission" date="2017-08" db="EMBL/GenBank/DDBJ databases">
        <title>Aliifodinibius alkalisoli sp. nov., isolated from saline alkaline soil.</title>
        <authorList>
            <person name="Liu D."/>
            <person name="Zhang G."/>
        </authorList>
    </citation>
    <scope>NUCLEOTIDE SEQUENCE [LARGE SCALE GENOMIC DNA]</scope>
    <source>
        <strain evidence="6 7">WN023</strain>
    </source>
</reference>
<feature type="compositionally biased region" description="Acidic residues" evidence="3">
    <location>
        <begin position="274"/>
        <end position="288"/>
    </location>
</feature>
<dbReference type="Pfam" id="PF00216">
    <property type="entry name" value="Bac_DNA_binding"/>
    <property type="match status" value="1"/>
</dbReference>
<comment type="caution">
    <text evidence="6">The sequence shown here is derived from an EMBL/GenBank/DDBJ whole genome shotgun (WGS) entry which is preliminary data.</text>
</comment>
<dbReference type="SUPFAM" id="SSF110997">
    <property type="entry name" value="Sporulation related repeat"/>
    <property type="match status" value="1"/>
</dbReference>
<name>A0A2A2GEJ0_9BACT</name>
<dbReference type="InterPro" id="IPR010992">
    <property type="entry name" value="IHF-like_DNA-bd_dom_sf"/>
</dbReference>
<dbReference type="GO" id="GO:0030527">
    <property type="term" value="F:structural constituent of chromatin"/>
    <property type="evidence" value="ECO:0007669"/>
    <property type="project" value="InterPro"/>
</dbReference>
<dbReference type="AlphaFoldDB" id="A0A2A2GEJ0"/>
<proteinExistence type="inferred from homology"/>
<dbReference type="GO" id="GO:0042834">
    <property type="term" value="F:peptidoglycan binding"/>
    <property type="evidence" value="ECO:0007669"/>
    <property type="project" value="InterPro"/>
</dbReference>
<dbReference type="Gene3D" id="3.30.70.1070">
    <property type="entry name" value="Sporulation related repeat"/>
    <property type="match status" value="1"/>
</dbReference>
<keyword evidence="2" id="KW-0238">DNA-binding</keyword>
<feature type="compositionally biased region" description="Acidic residues" evidence="3">
    <location>
        <begin position="125"/>
        <end position="141"/>
    </location>
</feature>
<feature type="compositionally biased region" description="Acidic residues" evidence="3">
    <location>
        <begin position="148"/>
        <end position="167"/>
    </location>
</feature>
<feature type="region of interest" description="Disordered" evidence="3">
    <location>
        <begin position="86"/>
        <end position="217"/>
    </location>
</feature>
<feature type="compositionally biased region" description="Acidic residues" evidence="3">
    <location>
        <begin position="199"/>
        <end position="210"/>
    </location>
</feature>
<evidence type="ECO:0000256" key="4">
    <source>
        <dbReference type="SAM" id="Phobius"/>
    </source>
</evidence>
<dbReference type="InterPro" id="IPR036680">
    <property type="entry name" value="SPOR-like_sf"/>
</dbReference>